<dbReference type="EMBL" id="BLAL01000324">
    <property type="protein sequence ID" value="GET03460.1"/>
    <property type="molecule type" value="Genomic_DNA"/>
</dbReference>
<dbReference type="EMBL" id="BEXD01000613">
    <property type="protein sequence ID" value="GBB88901.1"/>
    <property type="molecule type" value="Genomic_DNA"/>
</dbReference>
<dbReference type="OrthoDB" id="2303965at2759"/>
<keyword evidence="3" id="KW-1185">Reference proteome</keyword>
<sequence length="114" mass="13648">MTVEFQICMYDSNGAQLHYFPKYEIYNGKFSETNCVTTIFIKWKLKYNLSNLEILEVWYYDTNLIMNKPTWKIILDHDDRVIGSFCNMKSPHSPLFKFIIKYCEAQGPRDNEVR</sequence>
<comment type="caution">
    <text evidence="1">The sequence shown here is derived from an EMBL/GenBank/DDBJ whole genome shotgun (WGS) entry which is preliminary data.</text>
</comment>
<dbReference type="Proteomes" id="UP000615446">
    <property type="component" value="Unassembled WGS sequence"/>
</dbReference>
<dbReference type="Proteomes" id="UP000247702">
    <property type="component" value="Unassembled WGS sequence"/>
</dbReference>
<name>A0A2Z6QW13_9GLOM</name>
<reference evidence="1 3" key="1">
    <citation type="submission" date="2017-11" db="EMBL/GenBank/DDBJ databases">
        <title>The genome of Rhizophagus clarus HR1 reveals common genetic basis of auxotrophy among arbuscular mycorrhizal fungi.</title>
        <authorList>
            <person name="Kobayashi Y."/>
        </authorList>
    </citation>
    <scope>NUCLEOTIDE SEQUENCE [LARGE SCALE GENOMIC DNA]</scope>
    <source>
        <strain evidence="1 3">HR1</strain>
    </source>
</reference>
<organism evidence="1 3">
    <name type="scientific">Rhizophagus clarus</name>
    <dbReference type="NCBI Taxonomy" id="94130"/>
    <lineage>
        <taxon>Eukaryota</taxon>
        <taxon>Fungi</taxon>
        <taxon>Fungi incertae sedis</taxon>
        <taxon>Mucoromycota</taxon>
        <taxon>Glomeromycotina</taxon>
        <taxon>Glomeromycetes</taxon>
        <taxon>Glomerales</taxon>
        <taxon>Glomeraceae</taxon>
        <taxon>Rhizophagus</taxon>
    </lineage>
</organism>
<dbReference type="AlphaFoldDB" id="A0A2Z6QW13"/>
<proteinExistence type="predicted"/>
<gene>
    <name evidence="2" type="ORF">RCL2_002980000</name>
    <name evidence="1" type="ORF">RclHR1_01550035</name>
</gene>
<accession>A0A2Z6QW13</accession>
<evidence type="ECO:0000313" key="1">
    <source>
        <dbReference type="EMBL" id="GBB88901.1"/>
    </source>
</evidence>
<reference evidence="2" key="2">
    <citation type="submission" date="2019-10" db="EMBL/GenBank/DDBJ databases">
        <title>Conservation and host-specific expression of non-tandemly repeated heterogenous ribosome RNA gene in arbuscular mycorrhizal fungi.</title>
        <authorList>
            <person name="Maeda T."/>
            <person name="Kobayashi Y."/>
            <person name="Nakagawa T."/>
            <person name="Ezawa T."/>
            <person name="Yamaguchi K."/>
            <person name="Bino T."/>
            <person name="Nishimoto Y."/>
            <person name="Shigenobu S."/>
            <person name="Kawaguchi M."/>
        </authorList>
    </citation>
    <scope>NUCLEOTIDE SEQUENCE</scope>
    <source>
        <strain evidence="2">HR1</strain>
    </source>
</reference>
<evidence type="ECO:0000313" key="3">
    <source>
        <dbReference type="Proteomes" id="UP000247702"/>
    </source>
</evidence>
<protein>
    <submittedName>
        <fullName evidence="1">Uncharacterized protein</fullName>
    </submittedName>
</protein>
<evidence type="ECO:0000313" key="2">
    <source>
        <dbReference type="EMBL" id="GET03460.1"/>
    </source>
</evidence>